<reference evidence="1 2" key="1">
    <citation type="journal article" date="2019" name="J. Ind. Microbiol. Biotechnol.">
        <title>The complete genomic sequence of Streptomyces spectabilis NRRL-2792 and identification of secondary metabolite biosynthetic gene clusters.</title>
        <authorList>
            <person name="Sinha A."/>
            <person name="Phillips-Salemka S."/>
            <person name="Niraula T.A."/>
            <person name="Short K.A."/>
            <person name="Niraula N.P."/>
        </authorList>
    </citation>
    <scope>NUCLEOTIDE SEQUENCE [LARGE SCALE GENOMIC DNA]</scope>
    <source>
        <strain evidence="1 2">NRRL 2792</strain>
    </source>
</reference>
<evidence type="ECO:0000313" key="2">
    <source>
        <dbReference type="Proteomes" id="UP000316806"/>
    </source>
</evidence>
<dbReference type="Proteomes" id="UP000316806">
    <property type="component" value="Chromosome"/>
</dbReference>
<dbReference type="EMBL" id="CP040916">
    <property type="protein sequence ID" value="QDQ12029.1"/>
    <property type="molecule type" value="Genomic_DNA"/>
</dbReference>
<organism evidence="1 2">
    <name type="scientific">Streptomyces spectabilis</name>
    <dbReference type="NCBI Taxonomy" id="68270"/>
    <lineage>
        <taxon>Bacteria</taxon>
        <taxon>Bacillati</taxon>
        <taxon>Actinomycetota</taxon>
        <taxon>Actinomycetes</taxon>
        <taxon>Kitasatosporales</taxon>
        <taxon>Streptomycetaceae</taxon>
        <taxon>Streptomyces</taxon>
    </lineage>
</organism>
<proteinExistence type="predicted"/>
<name>A0A516R8N7_STRST</name>
<accession>A0A516R8N7</accession>
<gene>
    <name evidence="1" type="ORF">FH965_16810</name>
</gene>
<dbReference type="AlphaFoldDB" id="A0A516R8N7"/>
<protein>
    <submittedName>
        <fullName evidence="1">Uncharacterized protein</fullName>
    </submittedName>
</protein>
<dbReference type="RefSeq" id="WP_144003897.1">
    <property type="nucleotide sequence ID" value="NZ_CP040916.1"/>
</dbReference>
<sequence>MDQGIAGLAAGIAGLIGAGVGGLATAYGARIGAQKTIEAAQTQVRAQSSVDHQQWVRDQRRQACIAVFDAFGRYVQVASSCGSCVRSARALPGDKMTELFTATRELLLVSGHLELWGPADIVAAAQGITRTAHAQHKLFTRWLAAFASDDADAMNEQASRIDSGWEDLARVRTDFVRAVQTHLTAHSLLADP</sequence>
<evidence type="ECO:0000313" key="1">
    <source>
        <dbReference type="EMBL" id="QDQ12029.1"/>
    </source>
</evidence>